<reference evidence="5 6" key="1">
    <citation type="submission" date="2013-03" db="EMBL/GenBank/DDBJ databases">
        <title>The Genome Sequence of Phialophora europaea CBS 101466.</title>
        <authorList>
            <consortium name="The Broad Institute Genomics Platform"/>
            <person name="Cuomo C."/>
            <person name="de Hoog S."/>
            <person name="Gorbushina A."/>
            <person name="Walker B."/>
            <person name="Young S.K."/>
            <person name="Zeng Q."/>
            <person name="Gargeya S."/>
            <person name="Fitzgerald M."/>
            <person name="Haas B."/>
            <person name="Abouelleil A."/>
            <person name="Allen A.W."/>
            <person name="Alvarado L."/>
            <person name="Arachchi H.M."/>
            <person name="Berlin A.M."/>
            <person name="Chapman S.B."/>
            <person name="Gainer-Dewar J."/>
            <person name="Goldberg J."/>
            <person name="Griggs A."/>
            <person name="Gujja S."/>
            <person name="Hansen M."/>
            <person name="Howarth C."/>
            <person name="Imamovic A."/>
            <person name="Ireland A."/>
            <person name="Larimer J."/>
            <person name="McCowan C."/>
            <person name="Murphy C."/>
            <person name="Pearson M."/>
            <person name="Poon T.W."/>
            <person name="Priest M."/>
            <person name="Roberts A."/>
            <person name="Saif S."/>
            <person name="Shea T."/>
            <person name="Sisk P."/>
            <person name="Sykes S."/>
            <person name="Wortman J."/>
            <person name="Nusbaum C."/>
            <person name="Birren B."/>
        </authorList>
    </citation>
    <scope>NUCLEOTIDE SEQUENCE [LARGE SCALE GENOMIC DNA]</scope>
    <source>
        <strain evidence="5 6">CBS 101466</strain>
    </source>
</reference>
<dbReference type="InterPro" id="IPR052971">
    <property type="entry name" value="TRP_calcium_channel"/>
</dbReference>
<feature type="domain" description="Calcium channel YVC1-like C-terminal transmembrane" evidence="4">
    <location>
        <begin position="325"/>
        <end position="626"/>
    </location>
</feature>
<keyword evidence="6" id="KW-1185">Reference proteome</keyword>
<feature type="domain" description="YVC1 N-terminal linker helical" evidence="3">
    <location>
        <begin position="97"/>
        <end position="283"/>
    </location>
</feature>
<evidence type="ECO:0000256" key="2">
    <source>
        <dbReference type="SAM" id="Phobius"/>
    </source>
</evidence>
<feature type="transmembrane region" description="Helical" evidence="2">
    <location>
        <begin position="517"/>
        <end position="538"/>
    </location>
</feature>
<keyword evidence="2" id="KW-0812">Transmembrane</keyword>
<feature type="region of interest" description="Disordered" evidence="1">
    <location>
        <begin position="678"/>
        <end position="789"/>
    </location>
</feature>
<accession>W2SDG2</accession>
<dbReference type="InterPro" id="IPR056336">
    <property type="entry name" value="YVC1_C"/>
</dbReference>
<dbReference type="PANTHER" id="PTHR35859">
    <property type="entry name" value="NONSELECTIVE CATION CHANNEL PROTEIN"/>
    <property type="match status" value="1"/>
</dbReference>
<evidence type="ECO:0000313" key="6">
    <source>
        <dbReference type="Proteomes" id="UP000030752"/>
    </source>
</evidence>
<feature type="compositionally biased region" description="Acidic residues" evidence="1">
    <location>
        <begin position="49"/>
        <end position="58"/>
    </location>
</feature>
<dbReference type="EMBL" id="KB822711">
    <property type="protein sequence ID" value="ETN46073.1"/>
    <property type="molecule type" value="Genomic_DNA"/>
</dbReference>
<evidence type="ECO:0000313" key="5">
    <source>
        <dbReference type="EMBL" id="ETN46073.1"/>
    </source>
</evidence>
<dbReference type="Pfam" id="PF23190">
    <property type="entry name" value="LHD_TRPY1"/>
    <property type="match status" value="1"/>
</dbReference>
<feature type="compositionally biased region" description="Basic and acidic residues" evidence="1">
    <location>
        <begin position="832"/>
        <end position="854"/>
    </location>
</feature>
<feature type="compositionally biased region" description="Basic and acidic residues" evidence="1">
    <location>
        <begin position="744"/>
        <end position="753"/>
    </location>
</feature>
<feature type="compositionally biased region" description="Polar residues" evidence="1">
    <location>
        <begin position="693"/>
        <end position="703"/>
    </location>
</feature>
<dbReference type="RefSeq" id="XP_008710785.1">
    <property type="nucleotide sequence ID" value="XM_008712563.1"/>
</dbReference>
<feature type="transmembrane region" description="Helical" evidence="2">
    <location>
        <begin position="457"/>
        <end position="475"/>
    </location>
</feature>
<feature type="transmembrane region" description="Helical" evidence="2">
    <location>
        <begin position="383"/>
        <end position="401"/>
    </location>
</feature>
<dbReference type="InterPro" id="IPR056337">
    <property type="entry name" value="LHD_YVC1"/>
</dbReference>
<gene>
    <name evidence="5" type="ORF">HMPREF1541_00257</name>
</gene>
<dbReference type="Pfam" id="PF23317">
    <property type="entry name" value="YVC1_C"/>
    <property type="match status" value="1"/>
</dbReference>
<organism evidence="5 6">
    <name type="scientific">Cyphellophora europaea (strain CBS 101466)</name>
    <name type="common">Phialophora europaea</name>
    <dbReference type="NCBI Taxonomy" id="1220924"/>
    <lineage>
        <taxon>Eukaryota</taxon>
        <taxon>Fungi</taxon>
        <taxon>Dikarya</taxon>
        <taxon>Ascomycota</taxon>
        <taxon>Pezizomycotina</taxon>
        <taxon>Eurotiomycetes</taxon>
        <taxon>Chaetothyriomycetidae</taxon>
        <taxon>Chaetothyriales</taxon>
        <taxon>Cyphellophoraceae</taxon>
        <taxon>Cyphellophora</taxon>
    </lineage>
</organism>
<dbReference type="eggNOG" id="KOG3609">
    <property type="taxonomic scope" value="Eukaryota"/>
</dbReference>
<feature type="transmembrane region" description="Helical" evidence="2">
    <location>
        <begin position="319"/>
        <end position="337"/>
    </location>
</feature>
<dbReference type="VEuPathDB" id="FungiDB:HMPREF1541_00257"/>
<feature type="compositionally biased region" description="Polar residues" evidence="1">
    <location>
        <begin position="728"/>
        <end position="743"/>
    </location>
</feature>
<feature type="transmembrane region" description="Helical" evidence="2">
    <location>
        <begin position="599"/>
        <end position="619"/>
    </location>
</feature>
<feature type="region of interest" description="Disordered" evidence="1">
    <location>
        <begin position="1"/>
        <end position="64"/>
    </location>
</feature>
<keyword evidence="2" id="KW-1133">Transmembrane helix</keyword>
<dbReference type="PANTHER" id="PTHR35859:SF1">
    <property type="entry name" value="NONSELECTIVE CATION CHANNEL PROTEIN"/>
    <property type="match status" value="1"/>
</dbReference>
<feature type="transmembrane region" description="Helical" evidence="2">
    <location>
        <begin position="573"/>
        <end position="592"/>
    </location>
</feature>
<dbReference type="OrthoDB" id="2373987at2759"/>
<feature type="region of interest" description="Disordered" evidence="1">
    <location>
        <begin position="816"/>
        <end position="854"/>
    </location>
</feature>
<name>W2SDG2_CYPE1</name>
<evidence type="ECO:0008006" key="7">
    <source>
        <dbReference type="Google" id="ProtNLM"/>
    </source>
</evidence>
<feature type="transmembrane region" description="Helical" evidence="2">
    <location>
        <begin position="349"/>
        <end position="371"/>
    </location>
</feature>
<keyword evidence="2" id="KW-0472">Membrane</keyword>
<proteinExistence type="predicted"/>
<dbReference type="InParanoid" id="W2SDG2"/>
<protein>
    <recommendedName>
        <fullName evidence="7">Ion transport domain-containing protein</fullName>
    </recommendedName>
</protein>
<dbReference type="AlphaFoldDB" id="W2SDG2"/>
<dbReference type="GeneID" id="19967596"/>
<dbReference type="Proteomes" id="UP000030752">
    <property type="component" value="Unassembled WGS sequence"/>
</dbReference>
<sequence length="854" mass="96803">MAASTRPFATATKLSKQLSLKPPQPRGSDDETSPLLAPPRRQSTSEFPGDADTEEQADSDGLYPPHSCWTEAEGWMEGAKERADPFKTRHCRVYENIHRIRRDIIDSIDDPYSLDQLKAPRMNITVVRPLVDEYYDSQDLSMIYCLLVNRSQFIREHSFAAYHQTVNLTRALLCEIVAERVLRRFNDHSPGPRGLLKLATILVAGFDPFQNAPEELLNDVDSDHNIQFFMRDRDWKNSGEGKLTALEVAIVSESKNFLASGACQKVVDAIYKGSVVYSPTSFIDILPDRWKSRPVSLYDPRKAPVLNQYRLMVPRTRKAIELVQFVILLALFLRVMLKRQSREDNDQTFGVDEIVFMVYGAGWVLDQIASIFEHGWEVYTQNLWSFLDVLFSMIFVAYLGIRLNGFRLADEAAAGAHAATAFDVLGCGAPVLIPRLAFNVMSENMLFVGLRGMMRDFLTLSALAIWSFAGFLLSIKWLHNDLHKSWDIAKWMVWIWFGLDATGIEESEDFHWFLGPFLMITFTFLGNTLFLTILISMLSNTFSLIVKNAVQEVQYRRAVVCYMGVKADAIFSYWPPFNILALVILLPMKLLVTSRQFHTINVFFIRILNAPLLLLVAWYERRTMWTTSDKRTRRPTRIDWGNPNGPRALSSRSWLESLNTVWDFCRFNAHGDIQAVFDITPPHKSPEQGRNGDANSGNPSESAAQKIANQFKRPSLSGRRVSSIGPKSRSSVSKNTKPAQPSRRSSDKLRQEFPDSGSDGSDEDGAPRGHKRPKRSGRVDSIIDYSDSNGAMQEANVRLNQMEETLQRLEMMMHQMMGGAEDGAVDEDAAGESERTDSHDSQEAENELRKGYSQ</sequence>
<evidence type="ECO:0000259" key="3">
    <source>
        <dbReference type="Pfam" id="PF23190"/>
    </source>
</evidence>
<evidence type="ECO:0000256" key="1">
    <source>
        <dbReference type="SAM" id="MobiDB-lite"/>
    </source>
</evidence>
<evidence type="ECO:0000259" key="4">
    <source>
        <dbReference type="Pfam" id="PF23317"/>
    </source>
</evidence>
<dbReference type="HOGENOM" id="CLU_009570_0_0_1"/>
<dbReference type="STRING" id="1220924.W2SDG2"/>